<feature type="transmembrane region" description="Helical" evidence="1">
    <location>
        <begin position="325"/>
        <end position="346"/>
    </location>
</feature>
<evidence type="ECO:0000256" key="1">
    <source>
        <dbReference type="SAM" id="Phobius"/>
    </source>
</evidence>
<sequence length="352" mass="39752">MVDKDEASVSIDSDLYLDINNHLDFVIKVGLNESVHPPSSTLSTPAFRRFRLRQLLDSSGNIALVQLAKLVEPVDYETAVFFYRDNHGDKIVVKSTTELLDAISQFQDRNILVLHSFVKLRRHQNCLTKSELFLSGLKSKPKLLAISRATWEGNKSDFSFQHLVNGRPEWSKYVAMRGIYLDLSKEVEDGRFRLLLPRKIYQDFRTKLKETSRKADLDSDLTSQKLQLVYGYTSKDSPPVLVSLADEYLQGSAVTAHRDLFEFARSKENCDLYPMDALLTMAAQRHADGAESCQLTLLEVCIQPAAAEVGFTSGDRTRADADSQLHFPLVWVILTSALLVLVMQAAMDYVKN</sequence>
<dbReference type="AlphaFoldDB" id="A0A9N8E6K4"/>
<dbReference type="EMBL" id="CAICTM010000716">
    <property type="protein sequence ID" value="CAB9515462.1"/>
    <property type="molecule type" value="Genomic_DNA"/>
</dbReference>
<proteinExistence type="predicted"/>
<evidence type="ECO:0000313" key="2">
    <source>
        <dbReference type="EMBL" id="CAB9515462.1"/>
    </source>
</evidence>
<gene>
    <name evidence="2" type="ORF">SEMRO_717_G192060.1</name>
</gene>
<keyword evidence="1" id="KW-0812">Transmembrane</keyword>
<organism evidence="2 3">
    <name type="scientific">Seminavis robusta</name>
    <dbReference type="NCBI Taxonomy" id="568900"/>
    <lineage>
        <taxon>Eukaryota</taxon>
        <taxon>Sar</taxon>
        <taxon>Stramenopiles</taxon>
        <taxon>Ochrophyta</taxon>
        <taxon>Bacillariophyta</taxon>
        <taxon>Bacillariophyceae</taxon>
        <taxon>Bacillariophycidae</taxon>
        <taxon>Naviculales</taxon>
        <taxon>Naviculaceae</taxon>
        <taxon>Seminavis</taxon>
    </lineage>
</organism>
<keyword evidence="1" id="KW-1133">Transmembrane helix</keyword>
<comment type="caution">
    <text evidence="2">The sequence shown here is derived from an EMBL/GenBank/DDBJ whole genome shotgun (WGS) entry which is preliminary data.</text>
</comment>
<keyword evidence="3" id="KW-1185">Reference proteome</keyword>
<name>A0A9N8E6K4_9STRA</name>
<protein>
    <submittedName>
        <fullName evidence="2">Uncharacterized protein</fullName>
    </submittedName>
</protein>
<dbReference type="Proteomes" id="UP001153069">
    <property type="component" value="Unassembled WGS sequence"/>
</dbReference>
<evidence type="ECO:0000313" key="3">
    <source>
        <dbReference type="Proteomes" id="UP001153069"/>
    </source>
</evidence>
<keyword evidence="1" id="KW-0472">Membrane</keyword>
<reference evidence="2" key="1">
    <citation type="submission" date="2020-06" db="EMBL/GenBank/DDBJ databases">
        <authorList>
            <consortium name="Plant Systems Biology data submission"/>
        </authorList>
    </citation>
    <scope>NUCLEOTIDE SEQUENCE</scope>
    <source>
        <strain evidence="2">D6</strain>
    </source>
</reference>
<accession>A0A9N8E6K4</accession>